<evidence type="ECO:0000313" key="1">
    <source>
        <dbReference type="EMBL" id="CAD5916794.1"/>
    </source>
</evidence>
<dbReference type="RefSeq" id="WP_254172876.1">
    <property type="nucleotide sequence ID" value="NZ_LR882967.1"/>
</dbReference>
<dbReference type="AlphaFoldDB" id="A0A9W4G2F4"/>
<dbReference type="Proteomes" id="UP001153719">
    <property type="component" value="Chromosome"/>
</dbReference>
<proteinExistence type="predicted"/>
<name>A0A9W4G2F4_9CYAN</name>
<sequence length="72" mass="8090">MANLVKDKLISNSNQSLSLSSTEYPLYTRLKMSADLIYEFFLNRVQTDSPGAVLDSFEQLFFLPPVSPKTGD</sequence>
<evidence type="ECO:0000313" key="2">
    <source>
        <dbReference type="Proteomes" id="UP001153719"/>
    </source>
</evidence>
<organism evidence="1 2">
    <name type="scientific">Planktothrix pseudagardhii</name>
    <dbReference type="NCBI Taxonomy" id="132604"/>
    <lineage>
        <taxon>Bacteria</taxon>
        <taxon>Bacillati</taxon>
        <taxon>Cyanobacteriota</taxon>
        <taxon>Cyanophyceae</taxon>
        <taxon>Oscillatoriophycideae</taxon>
        <taxon>Oscillatoriales</taxon>
        <taxon>Microcoleaceae</taxon>
        <taxon>Planktothrix</taxon>
    </lineage>
</organism>
<keyword evidence="2" id="KW-1185">Reference proteome</keyword>
<gene>
    <name evidence="1" type="ORF">NO713_00400</name>
</gene>
<dbReference type="EMBL" id="LR882967">
    <property type="protein sequence ID" value="CAD5916794.1"/>
    <property type="molecule type" value="Genomic_DNA"/>
</dbReference>
<reference evidence="1" key="1">
    <citation type="submission" date="2020-09" db="EMBL/GenBank/DDBJ databases">
        <authorList>
            <person name="Blom J."/>
        </authorList>
    </citation>
    <scope>NUCLEOTIDE SEQUENCE</scope>
    <source>
        <strain evidence="1">No.713</strain>
    </source>
</reference>
<protein>
    <submittedName>
        <fullName evidence="1">Uncharacterized protein</fullName>
    </submittedName>
</protein>
<dbReference type="KEGG" id="ppsu:NO713_00400"/>
<accession>A0A9W4G2F4</accession>